<proteinExistence type="predicted"/>
<dbReference type="Proteomes" id="UP001332243">
    <property type="component" value="Unassembled WGS sequence"/>
</dbReference>
<reference evidence="2 3" key="1">
    <citation type="submission" date="2024-01" db="EMBL/GenBank/DDBJ databases">
        <title>Genome insights into Plantactinospora sonchi sp. nov.</title>
        <authorList>
            <person name="Wang L."/>
        </authorList>
    </citation>
    <scope>NUCLEOTIDE SEQUENCE [LARGE SCALE GENOMIC DNA]</scope>
    <source>
        <strain evidence="2 3">NEAU-QY2</strain>
    </source>
</reference>
<evidence type="ECO:0000256" key="1">
    <source>
        <dbReference type="SAM" id="SignalP"/>
    </source>
</evidence>
<dbReference type="PROSITE" id="PS51257">
    <property type="entry name" value="PROKAR_LIPOPROTEIN"/>
    <property type="match status" value="1"/>
</dbReference>
<keyword evidence="1" id="KW-0732">Signal</keyword>
<comment type="caution">
    <text evidence="2">The sequence shown here is derived from an EMBL/GenBank/DDBJ whole genome shotgun (WGS) entry which is preliminary data.</text>
</comment>
<feature type="signal peptide" evidence="1">
    <location>
        <begin position="1"/>
        <end position="29"/>
    </location>
</feature>
<name>A0ABU7RQU2_9ACTN</name>
<accession>A0ABU7RQU2</accession>
<evidence type="ECO:0000313" key="2">
    <source>
        <dbReference type="EMBL" id="MEE6258800.1"/>
    </source>
</evidence>
<dbReference type="EMBL" id="JAZGQK010000007">
    <property type="protein sequence ID" value="MEE6258800.1"/>
    <property type="molecule type" value="Genomic_DNA"/>
</dbReference>
<dbReference type="RefSeq" id="WP_331213926.1">
    <property type="nucleotide sequence ID" value="NZ_JAZGQK010000007.1"/>
</dbReference>
<protein>
    <submittedName>
        <fullName evidence="2">Uncharacterized protein</fullName>
    </submittedName>
</protein>
<gene>
    <name evidence="2" type="ORF">V1633_09895</name>
</gene>
<feature type="chain" id="PRO_5046669540" evidence="1">
    <location>
        <begin position="30"/>
        <end position="121"/>
    </location>
</feature>
<evidence type="ECO:0000313" key="3">
    <source>
        <dbReference type="Proteomes" id="UP001332243"/>
    </source>
</evidence>
<organism evidence="2 3">
    <name type="scientific">Plantactinospora sonchi</name>
    <dbReference type="NCBI Taxonomy" id="1544735"/>
    <lineage>
        <taxon>Bacteria</taxon>
        <taxon>Bacillati</taxon>
        <taxon>Actinomycetota</taxon>
        <taxon>Actinomycetes</taxon>
        <taxon>Micromonosporales</taxon>
        <taxon>Micromonosporaceae</taxon>
        <taxon>Plantactinospora</taxon>
    </lineage>
</organism>
<keyword evidence="3" id="KW-1185">Reference proteome</keyword>
<sequence>MLKRKWVQAAVASGMLGAAILLPASPAAAGSVGCAIPSGNYSCTSRNISVSSKFVIGVLSGARNGPVTCRAYDSGGTQRGSVSNSSSSVLKSQQFTGPSGSYFLTCVGSNGNGGGNGSITT</sequence>